<feature type="transmembrane region" description="Helical" evidence="5">
    <location>
        <begin position="353"/>
        <end position="374"/>
    </location>
</feature>
<gene>
    <name evidence="7" type="primary">GSL2_4</name>
    <name evidence="7" type="ORF">PHYBOEH_003737</name>
</gene>
<evidence type="ECO:0000313" key="8">
    <source>
        <dbReference type="Proteomes" id="UP000693981"/>
    </source>
</evidence>
<evidence type="ECO:0000259" key="6">
    <source>
        <dbReference type="PROSITE" id="PS50850"/>
    </source>
</evidence>
<keyword evidence="8" id="KW-1185">Reference proteome</keyword>
<name>A0A8T1WPT0_9STRA</name>
<accession>A0A8T1WPT0</accession>
<dbReference type="Proteomes" id="UP000693981">
    <property type="component" value="Unassembled WGS sequence"/>
</dbReference>
<sequence length="464" mass="50601">MIKVYAAGAGAVGAILSGVLAHVIGRRWTIEASCVVTFAGCALVWMESSSMVLIGICLASAGIGMLSLVCPLYNFEICMRGWKGKGVLMFLTSAALGYMIEAVLVNNINATTMSKDWGNSPYHDWQWQFIFGVIPLVLLVPSMFFLPESPFWEYRGNNDPKRAEATLSRLRQRHDVLEEVQELKDAFVVKSGRINIPFRIILVVLLQATFAVFTSGTLLYRVLVQPAPSQAGAQTSKWEIYYGIMTFVGAVMSLLTVDNLRRKTIFKDVLPFSALLSFACGALGLADMEDSVVTQIVVFVAFASGALSLTCGVWLTAIEVFPPYQNGRYIVLSFVVYYAVQAAIYVAEPSFAISHLVFAGLCLLLTVVMFVVCASTKDGAIELKSEKKMRKDAEAARDTPSFVARVSRSQSFLRSRSQVRRTSSAHYSAAALTPQEGSYSNFESPAGLNVNGGTRRTLNGSAAL</sequence>
<feature type="domain" description="Major facilitator superfamily (MFS) profile" evidence="6">
    <location>
        <begin position="1"/>
        <end position="377"/>
    </location>
</feature>
<dbReference type="Pfam" id="PF00083">
    <property type="entry name" value="Sugar_tr"/>
    <property type="match status" value="1"/>
</dbReference>
<dbReference type="InterPro" id="IPR020846">
    <property type="entry name" value="MFS_dom"/>
</dbReference>
<reference evidence="7" key="1">
    <citation type="submission" date="2021-02" db="EMBL/GenBank/DDBJ databases">
        <authorList>
            <person name="Palmer J.M."/>
        </authorList>
    </citation>
    <scope>NUCLEOTIDE SEQUENCE</scope>
    <source>
        <strain evidence="7">SCRP23</strain>
    </source>
</reference>
<feature type="transmembrane region" description="Helical" evidence="5">
    <location>
        <begin position="240"/>
        <end position="257"/>
    </location>
</feature>
<dbReference type="EMBL" id="JAGDFL010000206">
    <property type="protein sequence ID" value="KAG7395446.1"/>
    <property type="molecule type" value="Genomic_DNA"/>
</dbReference>
<dbReference type="GO" id="GO:0005351">
    <property type="term" value="F:carbohydrate:proton symporter activity"/>
    <property type="evidence" value="ECO:0007669"/>
    <property type="project" value="TreeGrafter"/>
</dbReference>
<keyword evidence="2 5" id="KW-0812">Transmembrane</keyword>
<dbReference type="OrthoDB" id="1880850at2759"/>
<proteinExistence type="predicted"/>
<feature type="transmembrane region" description="Helical" evidence="5">
    <location>
        <begin position="52"/>
        <end position="75"/>
    </location>
</feature>
<dbReference type="PROSITE" id="PS50850">
    <property type="entry name" value="MFS"/>
    <property type="match status" value="1"/>
</dbReference>
<dbReference type="InterPro" id="IPR005828">
    <property type="entry name" value="MFS_sugar_transport-like"/>
</dbReference>
<evidence type="ECO:0000256" key="2">
    <source>
        <dbReference type="ARBA" id="ARBA00022692"/>
    </source>
</evidence>
<feature type="transmembrane region" description="Helical" evidence="5">
    <location>
        <begin position="292"/>
        <end position="317"/>
    </location>
</feature>
<feature type="transmembrane region" description="Helical" evidence="5">
    <location>
        <begin position="200"/>
        <end position="220"/>
    </location>
</feature>
<keyword evidence="3 5" id="KW-1133">Transmembrane helix</keyword>
<dbReference type="PANTHER" id="PTHR48022">
    <property type="entry name" value="PLASTIDIC GLUCOSE TRANSPORTER 4"/>
    <property type="match status" value="1"/>
</dbReference>
<dbReference type="GO" id="GO:0016020">
    <property type="term" value="C:membrane"/>
    <property type="evidence" value="ECO:0007669"/>
    <property type="project" value="UniProtKB-SubCell"/>
</dbReference>
<evidence type="ECO:0000313" key="7">
    <source>
        <dbReference type="EMBL" id="KAG7395446.1"/>
    </source>
</evidence>
<keyword evidence="4 5" id="KW-0472">Membrane</keyword>
<feature type="transmembrane region" description="Helical" evidence="5">
    <location>
        <begin position="329"/>
        <end position="347"/>
    </location>
</feature>
<dbReference type="PANTHER" id="PTHR48022:SF2">
    <property type="entry name" value="PLASTIDIC GLUCOSE TRANSPORTER 4"/>
    <property type="match status" value="1"/>
</dbReference>
<feature type="transmembrane region" description="Helical" evidence="5">
    <location>
        <begin position="269"/>
        <end position="286"/>
    </location>
</feature>
<comment type="subcellular location">
    <subcellularLocation>
        <location evidence="1">Membrane</location>
        <topology evidence="1">Multi-pass membrane protein</topology>
    </subcellularLocation>
</comment>
<evidence type="ECO:0000256" key="1">
    <source>
        <dbReference type="ARBA" id="ARBA00004141"/>
    </source>
</evidence>
<evidence type="ECO:0000256" key="4">
    <source>
        <dbReference type="ARBA" id="ARBA00023136"/>
    </source>
</evidence>
<comment type="caution">
    <text evidence="7">The sequence shown here is derived from an EMBL/GenBank/DDBJ whole genome shotgun (WGS) entry which is preliminary data.</text>
</comment>
<evidence type="ECO:0000256" key="3">
    <source>
        <dbReference type="ARBA" id="ARBA00022989"/>
    </source>
</evidence>
<evidence type="ECO:0000256" key="5">
    <source>
        <dbReference type="SAM" id="Phobius"/>
    </source>
</evidence>
<feature type="transmembrane region" description="Helical" evidence="5">
    <location>
        <begin position="125"/>
        <end position="146"/>
    </location>
</feature>
<organism evidence="7 8">
    <name type="scientific">Phytophthora boehmeriae</name>
    <dbReference type="NCBI Taxonomy" id="109152"/>
    <lineage>
        <taxon>Eukaryota</taxon>
        <taxon>Sar</taxon>
        <taxon>Stramenopiles</taxon>
        <taxon>Oomycota</taxon>
        <taxon>Peronosporomycetes</taxon>
        <taxon>Peronosporales</taxon>
        <taxon>Peronosporaceae</taxon>
        <taxon>Phytophthora</taxon>
    </lineage>
</organism>
<dbReference type="AlphaFoldDB" id="A0A8T1WPT0"/>
<dbReference type="InterPro" id="IPR050360">
    <property type="entry name" value="MFS_Sugar_Transporters"/>
</dbReference>
<protein>
    <submittedName>
        <fullName evidence="7">1,3-beta-glucan synthase component</fullName>
    </submittedName>
</protein>
<feature type="transmembrane region" description="Helical" evidence="5">
    <location>
        <begin position="87"/>
        <end position="105"/>
    </location>
</feature>